<organism evidence="4 5">
    <name type="scientific">Candidatus Protochlamydia naegleriophila</name>
    <dbReference type="NCBI Taxonomy" id="389348"/>
    <lineage>
        <taxon>Bacteria</taxon>
        <taxon>Pseudomonadati</taxon>
        <taxon>Chlamydiota</taxon>
        <taxon>Chlamydiia</taxon>
        <taxon>Parachlamydiales</taxon>
        <taxon>Parachlamydiaceae</taxon>
        <taxon>Candidatus Protochlamydia</taxon>
    </lineage>
</organism>
<protein>
    <submittedName>
        <fullName evidence="4">Putative O-methyltransferase</fullName>
        <ecNumber evidence="4">2.1.1.-</ecNumber>
    </submittedName>
</protein>
<dbReference type="PATRIC" id="fig|389348.3.peg.2456"/>
<dbReference type="Gene3D" id="3.40.50.150">
    <property type="entry name" value="Vaccinia Virus protein VP39"/>
    <property type="match status" value="1"/>
</dbReference>
<sequence length="226" mass="25169">MNDIYHSPKEVKDYLDRRFGQEDALLHSIRECSQAKGLPPIQIPIHVGKLLHLLAKIQGAERILEIGTLGGYSTVWLARALPAHGRLLSLEMNPLHVKVSRDHVQQAGLSDCVEIRQGYAVDLLAQFAQESFLPFDLIFIDADKENNALYLDWALHVSRPGSLILIDNLIPKGDKVGYPSHEEAATVYAFNDYLAVHPLLETAILPTLVGENGRLDGLALVRVKER</sequence>
<dbReference type="GO" id="GO:0008757">
    <property type="term" value="F:S-adenosylmethionine-dependent methyltransferase activity"/>
    <property type="evidence" value="ECO:0007669"/>
    <property type="project" value="TreeGrafter"/>
</dbReference>
<evidence type="ECO:0000313" key="5">
    <source>
        <dbReference type="Proteomes" id="UP000069902"/>
    </source>
</evidence>
<dbReference type="CDD" id="cd02440">
    <property type="entry name" value="AdoMet_MTases"/>
    <property type="match status" value="1"/>
</dbReference>
<dbReference type="SUPFAM" id="SSF53335">
    <property type="entry name" value="S-adenosyl-L-methionine-dependent methyltransferases"/>
    <property type="match status" value="1"/>
</dbReference>
<evidence type="ECO:0000256" key="3">
    <source>
        <dbReference type="ARBA" id="ARBA00022691"/>
    </source>
</evidence>
<dbReference type="PROSITE" id="PS51682">
    <property type="entry name" value="SAM_OMT_I"/>
    <property type="match status" value="1"/>
</dbReference>
<gene>
    <name evidence="4" type="ORF">PNK_2185</name>
</gene>
<dbReference type="InParanoid" id="A0A0U5JG08"/>
<dbReference type="PANTHER" id="PTHR10509">
    <property type="entry name" value="O-METHYLTRANSFERASE-RELATED"/>
    <property type="match status" value="1"/>
</dbReference>
<dbReference type="PANTHER" id="PTHR10509:SF14">
    <property type="entry name" value="CAFFEOYL-COA O-METHYLTRANSFERASE 3-RELATED"/>
    <property type="match status" value="1"/>
</dbReference>
<name>A0A0U5JG08_9BACT</name>
<dbReference type="InterPro" id="IPR050362">
    <property type="entry name" value="Cation-dep_OMT"/>
</dbReference>
<dbReference type="EMBL" id="LN879502">
    <property type="protein sequence ID" value="CUI17786.1"/>
    <property type="molecule type" value="Genomic_DNA"/>
</dbReference>
<proteinExistence type="predicted"/>
<dbReference type="KEGG" id="pnl:PNK_2185"/>
<keyword evidence="3" id="KW-0949">S-adenosyl-L-methionine</keyword>
<keyword evidence="5" id="KW-1185">Reference proteome</keyword>
<dbReference type="GO" id="GO:0032259">
    <property type="term" value="P:methylation"/>
    <property type="evidence" value="ECO:0007669"/>
    <property type="project" value="UniProtKB-KW"/>
</dbReference>
<evidence type="ECO:0000256" key="2">
    <source>
        <dbReference type="ARBA" id="ARBA00022679"/>
    </source>
</evidence>
<dbReference type="STRING" id="389348.PNK_2185"/>
<dbReference type="GO" id="GO:0008171">
    <property type="term" value="F:O-methyltransferase activity"/>
    <property type="evidence" value="ECO:0007669"/>
    <property type="project" value="InterPro"/>
</dbReference>
<keyword evidence="1 4" id="KW-0489">Methyltransferase</keyword>
<keyword evidence="2 4" id="KW-0808">Transferase</keyword>
<evidence type="ECO:0000313" key="4">
    <source>
        <dbReference type="EMBL" id="CUI17786.1"/>
    </source>
</evidence>
<dbReference type="Pfam" id="PF01596">
    <property type="entry name" value="Methyltransf_3"/>
    <property type="match status" value="1"/>
</dbReference>
<evidence type="ECO:0000256" key="1">
    <source>
        <dbReference type="ARBA" id="ARBA00022603"/>
    </source>
</evidence>
<dbReference type="RefSeq" id="WP_079992910.1">
    <property type="nucleotide sequence ID" value="NZ_LN879502.1"/>
</dbReference>
<reference evidence="5" key="1">
    <citation type="submission" date="2015-09" db="EMBL/GenBank/DDBJ databases">
        <authorList>
            <person name="Bertelli C."/>
        </authorList>
    </citation>
    <scope>NUCLEOTIDE SEQUENCE [LARGE SCALE GENOMIC DNA]</scope>
    <source>
        <strain evidence="5">KNic</strain>
    </source>
</reference>
<dbReference type="EC" id="2.1.1.-" evidence="4"/>
<dbReference type="Proteomes" id="UP000069902">
    <property type="component" value="Chromosome cPNK"/>
</dbReference>
<dbReference type="InterPro" id="IPR029063">
    <property type="entry name" value="SAM-dependent_MTases_sf"/>
</dbReference>
<accession>A0A0U5JG08</accession>
<dbReference type="InterPro" id="IPR002935">
    <property type="entry name" value="SAM_O-MeTrfase"/>
</dbReference>
<dbReference type="AlphaFoldDB" id="A0A0U5JG08"/>